<reference evidence="4 5" key="1">
    <citation type="submission" date="2023-11" db="EMBL/GenBank/DDBJ databases">
        <title>Complete genome of Pseudomonas benzenivorans BA3361.</title>
        <authorList>
            <person name="Shin S.Y."/>
            <person name="Song J."/>
            <person name="Kang H."/>
        </authorList>
    </citation>
    <scope>NUCLEOTIDE SEQUENCE [LARGE SCALE GENOMIC DNA]</scope>
    <source>
        <strain evidence="4 5">HNIBRBA3361</strain>
    </source>
</reference>
<evidence type="ECO:0000313" key="5">
    <source>
        <dbReference type="Proteomes" id="UP001305928"/>
    </source>
</evidence>
<feature type="repeat" description="WD" evidence="3">
    <location>
        <begin position="82"/>
        <end position="115"/>
    </location>
</feature>
<dbReference type="InterPro" id="IPR001680">
    <property type="entry name" value="WD40_rpt"/>
</dbReference>
<dbReference type="InterPro" id="IPR015943">
    <property type="entry name" value="WD40/YVTN_repeat-like_dom_sf"/>
</dbReference>
<gene>
    <name evidence="4" type="ORF">SBP02_01360</name>
</gene>
<dbReference type="InterPro" id="IPR036322">
    <property type="entry name" value="WD40_repeat_dom_sf"/>
</dbReference>
<feature type="repeat" description="WD" evidence="3">
    <location>
        <begin position="203"/>
        <end position="244"/>
    </location>
</feature>
<keyword evidence="5" id="KW-1185">Reference proteome</keyword>
<feature type="repeat" description="WD" evidence="3">
    <location>
        <begin position="40"/>
        <end position="81"/>
    </location>
</feature>
<evidence type="ECO:0000256" key="2">
    <source>
        <dbReference type="ARBA" id="ARBA00022737"/>
    </source>
</evidence>
<dbReference type="PRINTS" id="PR00320">
    <property type="entry name" value="GPROTEINBRPT"/>
</dbReference>
<dbReference type="PROSITE" id="PS50082">
    <property type="entry name" value="WD_REPEATS_2"/>
    <property type="match status" value="5"/>
</dbReference>
<dbReference type="Pfam" id="PF00400">
    <property type="entry name" value="WD40"/>
    <property type="match status" value="5"/>
</dbReference>
<dbReference type="InterPro" id="IPR019775">
    <property type="entry name" value="WD40_repeat_CS"/>
</dbReference>
<dbReference type="SMART" id="SM00320">
    <property type="entry name" value="WD40"/>
    <property type="match status" value="6"/>
</dbReference>
<dbReference type="SUPFAM" id="SSF50978">
    <property type="entry name" value="WD40 repeat-like"/>
    <property type="match status" value="2"/>
</dbReference>
<dbReference type="EMBL" id="CP137892">
    <property type="protein sequence ID" value="WPC05429.1"/>
    <property type="molecule type" value="Genomic_DNA"/>
</dbReference>
<keyword evidence="2" id="KW-0677">Repeat</keyword>
<feature type="repeat" description="WD" evidence="3">
    <location>
        <begin position="123"/>
        <end position="164"/>
    </location>
</feature>
<name>A0ABZ0PW64_9PSED</name>
<evidence type="ECO:0000313" key="4">
    <source>
        <dbReference type="EMBL" id="WPC05429.1"/>
    </source>
</evidence>
<protein>
    <submittedName>
        <fullName evidence="4">WD40 repeat domain-containing protein</fullName>
    </submittedName>
</protein>
<sequence>MKHFGPISGIASFQDTYIATAGYDNQVILWDARTKTPIHRVLHDHLANQCAFSPDGKLLVSSSSDYSARLWEVPSMRLKAVLIGHEDDIEMSAFAPDGQTIATCSRDHSIRLFDLHGRLLRVLRGHGADVISVCWSAEGDMLVSSSDDGTIRRWDANSGRQLALIDLDGVETDTVSLARDGTIFAGDDEGRITVIGASSRHAQQAHAAGIKRIVWDDAQGLLISLSYDRSVVLWRLDEQGQLHKTAESALPSIIWPRSCALLGDDRIAFVTFGSSYATWNYRTQEWDLSQIEPALSLNAVALVGHDTYSIGDAGIVQVNGQASVKIGSLCNFLLPCGDYLLTGGQMGTLFDAISGRTLYQHRSPLNCATTFHKDGQLHAAIGTYTGEAIILRLDADGPRYLTQVQMHDNAIKGISADDSLLFSVCATAAAAFHRIEDFGLQRYVVKAHERISNGCTRIAGGFASIGRDLKLRLWRNGESEVYATPHAHSVKCIAASADMRRIATGSYGGTVAVFDLEQGRWERVEKPTASGISCLTSDPASNGFLASAYDGQLYPIGAQAGA</sequence>
<evidence type="ECO:0000256" key="3">
    <source>
        <dbReference type="PROSITE-ProRule" id="PRU00221"/>
    </source>
</evidence>
<dbReference type="PANTHER" id="PTHR19848:SF8">
    <property type="entry name" value="F-BOX AND WD REPEAT DOMAIN CONTAINING 7"/>
    <property type="match status" value="1"/>
</dbReference>
<dbReference type="PROSITE" id="PS50294">
    <property type="entry name" value="WD_REPEATS_REGION"/>
    <property type="match status" value="3"/>
</dbReference>
<dbReference type="PROSITE" id="PS00678">
    <property type="entry name" value="WD_REPEATS_1"/>
    <property type="match status" value="2"/>
</dbReference>
<dbReference type="PANTHER" id="PTHR19848">
    <property type="entry name" value="WD40 REPEAT PROTEIN"/>
    <property type="match status" value="1"/>
</dbReference>
<accession>A0ABZ0PW64</accession>
<dbReference type="CDD" id="cd00200">
    <property type="entry name" value="WD40"/>
    <property type="match status" value="1"/>
</dbReference>
<evidence type="ECO:0000256" key="1">
    <source>
        <dbReference type="ARBA" id="ARBA00022574"/>
    </source>
</evidence>
<proteinExistence type="predicted"/>
<dbReference type="RefSeq" id="WP_318644627.1">
    <property type="nucleotide sequence ID" value="NZ_CP137892.1"/>
</dbReference>
<feature type="repeat" description="WD" evidence="3">
    <location>
        <begin position="1"/>
        <end position="40"/>
    </location>
</feature>
<keyword evidence="1 3" id="KW-0853">WD repeat</keyword>
<organism evidence="4 5">
    <name type="scientific">Pseudomonas benzenivorans</name>
    <dbReference type="NCBI Taxonomy" id="556533"/>
    <lineage>
        <taxon>Bacteria</taxon>
        <taxon>Pseudomonadati</taxon>
        <taxon>Pseudomonadota</taxon>
        <taxon>Gammaproteobacteria</taxon>
        <taxon>Pseudomonadales</taxon>
        <taxon>Pseudomonadaceae</taxon>
        <taxon>Pseudomonas</taxon>
    </lineage>
</organism>
<dbReference type="Proteomes" id="UP001305928">
    <property type="component" value="Chromosome"/>
</dbReference>
<dbReference type="InterPro" id="IPR020472">
    <property type="entry name" value="WD40_PAC1"/>
</dbReference>
<dbReference type="Gene3D" id="2.130.10.10">
    <property type="entry name" value="YVTN repeat-like/Quinoprotein amine dehydrogenase"/>
    <property type="match status" value="3"/>
</dbReference>